<proteinExistence type="predicted"/>
<reference evidence="1" key="2">
    <citation type="journal article" date="2015" name="Fish Shellfish Immunol.">
        <title>Early steps in the European eel (Anguilla anguilla)-Vibrio vulnificus interaction in the gills: Role of the RtxA13 toxin.</title>
        <authorList>
            <person name="Callol A."/>
            <person name="Pajuelo D."/>
            <person name="Ebbesson L."/>
            <person name="Teles M."/>
            <person name="MacKenzie S."/>
            <person name="Amaro C."/>
        </authorList>
    </citation>
    <scope>NUCLEOTIDE SEQUENCE</scope>
</reference>
<sequence>MCYDSGDLVMLWEMQQSCAVGPQICHTWVFKFVIT</sequence>
<dbReference type="AlphaFoldDB" id="A0A0E9XMB2"/>
<accession>A0A0E9XMB2</accession>
<name>A0A0E9XMB2_ANGAN</name>
<protein>
    <submittedName>
        <fullName evidence="1">Uncharacterized protein</fullName>
    </submittedName>
</protein>
<organism evidence="1">
    <name type="scientific">Anguilla anguilla</name>
    <name type="common">European freshwater eel</name>
    <name type="synonym">Muraena anguilla</name>
    <dbReference type="NCBI Taxonomy" id="7936"/>
    <lineage>
        <taxon>Eukaryota</taxon>
        <taxon>Metazoa</taxon>
        <taxon>Chordata</taxon>
        <taxon>Craniata</taxon>
        <taxon>Vertebrata</taxon>
        <taxon>Euteleostomi</taxon>
        <taxon>Actinopterygii</taxon>
        <taxon>Neopterygii</taxon>
        <taxon>Teleostei</taxon>
        <taxon>Anguilliformes</taxon>
        <taxon>Anguillidae</taxon>
        <taxon>Anguilla</taxon>
    </lineage>
</organism>
<evidence type="ECO:0000313" key="1">
    <source>
        <dbReference type="EMBL" id="JAI03863.1"/>
    </source>
</evidence>
<dbReference type="EMBL" id="GBXM01004715">
    <property type="protein sequence ID" value="JAI03863.1"/>
    <property type="molecule type" value="Transcribed_RNA"/>
</dbReference>
<reference evidence="1" key="1">
    <citation type="submission" date="2014-11" db="EMBL/GenBank/DDBJ databases">
        <authorList>
            <person name="Amaro Gonzalez C."/>
        </authorList>
    </citation>
    <scope>NUCLEOTIDE SEQUENCE</scope>
</reference>